<evidence type="ECO:0000313" key="6">
    <source>
        <dbReference type="Proteomes" id="UP001551584"/>
    </source>
</evidence>
<dbReference type="PANTHER" id="PTHR21666:SF289">
    <property type="entry name" value="L-ALA--D-GLU ENDOPEPTIDASE"/>
    <property type="match status" value="1"/>
</dbReference>
<evidence type="ECO:0000259" key="4">
    <source>
        <dbReference type="Pfam" id="PF01551"/>
    </source>
</evidence>
<feature type="compositionally biased region" description="Gly residues" evidence="2">
    <location>
        <begin position="63"/>
        <end position="100"/>
    </location>
</feature>
<dbReference type="InterPro" id="IPR016047">
    <property type="entry name" value="M23ase_b-sheet_dom"/>
</dbReference>
<dbReference type="Pfam" id="PF01551">
    <property type="entry name" value="Peptidase_M23"/>
    <property type="match status" value="1"/>
</dbReference>
<sequence>MREKPRRETGRALRGGRAGWSLCALAGALLGAAAAPDAPAADPPAAGSSAPPGASAPEERGGAGDPDGAGGAGSAGDPNGPGGAEGSGGPGGAGNPGGAGAPVEVPRAARVWPTGVRPAVLRGWEAPASEYGPGHRGVDLAAAVGAEIRSVAAGRVSFAGRVAGRGVVSVELSGTGDPPLRTTFQPLDPSVRKGDAVSPGAPLGTLAPGPHCGDAPCLHWGLRRGRTYLDPLALLPPWLLAPRPPRLLPVPPDLPLPKAWPWGG</sequence>
<reference evidence="5 6" key="1">
    <citation type="submission" date="2024-06" db="EMBL/GenBank/DDBJ databases">
        <title>The Natural Products Discovery Center: Release of the First 8490 Sequenced Strains for Exploring Actinobacteria Biosynthetic Diversity.</title>
        <authorList>
            <person name="Kalkreuter E."/>
            <person name="Kautsar S.A."/>
            <person name="Yang D."/>
            <person name="Bader C.D."/>
            <person name="Teijaro C.N."/>
            <person name="Fluegel L."/>
            <person name="Davis C.M."/>
            <person name="Simpson J.R."/>
            <person name="Lauterbach L."/>
            <person name="Steele A.D."/>
            <person name="Gui C."/>
            <person name="Meng S."/>
            <person name="Li G."/>
            <person name="Viehrig K."/>
            <person name="Ye F."/>
            <person name="Su P."/>
            <person name="Kiefer A.F."/>
            <person name="Nichols A."/>
            <person name="Cepeda A.J."/>
            <person name="Yan W."/>
            <person name="Fan B."/>
            <person name="Jiang Y."/>
            <person name="Adhikari A."/>
            <person name="Zheng C.-J."/>
            <person name="Schuster L."/>
            <person name="Cowan T.M."/>
            <person name="Smanski M.J."/>
            <person name="Chevrette M.G."/>
            <person name="De Carvalho L.P.S."/>
            <person name="Shen B."/>
        </authorList>
    </citation>
    <scope>NUCLEOTIDE SEQUENCE [LARGE SCALE GENOMIC DNA]</scope>
    <source>
        <strain evidence="5 6">NPDC048117</strain>
    </source>
</reference>
<feature type="compositionally biased region" description="Low complexity" evidence="2">
    <location>
        <begin position="33"/>
        <end position="56"/>
    </location>
</feature>
<dbReference type="Proteomes" id="UP001551584">
    <property type="component" value="Unassembled WGS sequence"/>
</dbReference>
<evidence type="ECO:0000256" key="3">
    <source>
        <dbReference type="SAM" id="SignalP"/>
    </source>
</evidence>
<accession>A0ABV3ELN8</accession>
<dbReference type="GO" id="GO:0016787">
    <property type="term" value="F:hydrolase activity"/>
    <property type="evidence" value="ECO:0007669"/>
    <property type="project" value="UniProtKB-KW"/>
</dbReference>
<feature type="signal peptide" evidence="3">
    <location>
        <begin position="1"/>
        <end position="40"/>
    </location>
</feature>
<comment type="caution">
    <text evidence="5">The sequence shown here is derived from an EMBL/GenBank/DDBJ whole genome shotgun (WGS) entry which is preliminary data.</text>
</comment>
<proteinExistence type="predicted"/>
<keyword evidence="6" id="KW-1185">Reference proteome</keyword>
<keyword evidence="1 3" id="KW-0732">Signal</keyword>
<dbReference type="RefSeq" id="WP_359269995.1">
    <property type="nucleotide sequence ID" value="NZ_JBEZNA010000011.1"/>
</dbReference>
<dbReference type="InterPro" id="IPR011055">
    <property type="entry name" value="Dup_hybrid_motif"/>
</dbReference>
<evidence type="ECO:0000313" key="5">
    <source>
        <dbReference type="EMBL" id="MEU9577104.1"/>
    </source>
</evidence>
<feature type="domain" description="M23ase beta-sheet core" evidence="4">
    <location>
        <begin position="134"/>
        <end position="231"/>
    </location>
</feature>
<evidence type="ECO:0000256" key="2">
    <source>
        <dbReference type="SAM" id="MobiDB-lite"/>
    </source>
</evidence>
<feature type="region of interest" description="Disordered" evidence="2">
    <location>
        <begin position="33"/>
        <end position="102"/>
    </location>
</feature>
<evidence type="ECO:0000256" key="1">
    <source>
        <dbReference type="ARBA" id="ARBA00022729"/>
    </source>
</evidence>
<dbReference type="InterPro" id="IPR050570">
    <property type="entry name" value="Cell_wall_metabolism_enzyme"/>
</dbReference>
<feature type="chain" id="PRO_5045100147" evidence="3">
    <location>
        <begin position="41"/>
        <end position="264"/>
    </location>
</feature>
<dbReference type="Gene3D" id="2.70.70.10">
    <property type="entry name" value="Glucose Permease (Domain IIA)"/>
    <property type="match status" value="1"/>
</dbReference>
<organism evidence="5 6">
    <name type="scientific">Streptomyces chilikensis</name>
    <dbReference type="NCBI Taxonomy" id="1194079"/>
    <lineage>
        <taxon>Bacteria</taxon>
        <taxon>Bacillati</taxon>
        <taxon>Actinomycetota</taxon>
        <taxon>Actinomycetes</taxon>
        <taxon>Kitasatosporales</taxon>
        <taxon>Streptomycetaceae</taxon>
        <taxon>Streptomyces</taxon>
    </lineage>
</organism>
<name>A0ABV3ELN8_9ACTN</name>
<keyword evidence="5" id="KW-0378">Hydrolase</keyword>
<gene>
    <name evidence="5" type="ORF">AB0D95_07535</name>
</gene>
<dbReference type="PANTHER" id="PTHR21666">
    <property type="entry name" value="PEPTIDASE-RELATED"/>
    <property type="match status" value="1"/>
</dbReference>
<protein>
    <submittedName>
        <fullName evidence="5">M23 family metallopeptidase</fullName>
        <ecNumber evidence="5">3.4.-.-</ecNumber>
    </submittedName>
</protein>
<dbReference type="EMBL" id="JBEZNA010000011">
    <property type="protein sequence ID" value="MEU9577104.1"/>
    <property type="molecule type" value="Genomic_DNA"/>
</dbReference>
<dbReference type="SUPFAM" id="SSF51261">
    <property type="entry name" value="Duplicated hybrid motif"/>
    <property type="match status" value="1"/>
</dbReference>
<dbReference type="CDD" id="cd12797">
    <property type="entry name" value="M23_peptidase"/>
    <property type="match status" value="1"/>
</dbReference>
<dbReference type="EC" id="3.4.-.-" evidence="5"/>